<evidence type="ECO:0000313" key="3">
    <source>
        <dbReference type="Proteomes" id="UP000063063"/>
    </source>
</evidence>
<feature type="region of interest" description="Disordered" evidence="1">
    <location>
        <begin position="150"/>
        <end position="178"/>
    </location>
</feature>
<accession>A0A088RVP9</accession>
<gene>
    <name evidence="2" type="ORF">LPMP_290400</name>
</gene>
<dbReference type="KEGG" id="lpan:LPMP_290400"/>
<name>A0A088RVP9_LEIPA</name>
<sequence length="574" mass="60492">MLSLLINQCGAKASDLPQLVRLTELIRAEKEGAAGGFTVAPTPLATQTPLPPPLSTEPGEVTRVAGQAAKSTTLSVLTSAKDHTALGFLLHNCASPAEQSQCTMLQQLYGLLLAETHEGGASESADGGFSPLRVKPSTAVPVHPATTVAAGAERASHRHHHPVSSDAIATHEQRSDATTTAPLSALLDSGPLLPPSIPVPILPDPGNWEGAVAFYPAATAAPTHPSTPPVPMHLVSAVAVTGIAAVAADRNAMRDGADGLRANSPLLPSSSAELPPNDDDEQAERNRESGVVLFPAPASCTDETSAAHATHVEPVAGEGGRAELGAATLPLPRYPPHPSFYAGRMPCPVNEALAARNSATLRLLAGCGATRWASSLSPTSRPTSGPAKRFTSGLYGRASTPRGGAFSSPIPSQQQRYTPHPPQTLPIRGGVEVIRAHRTLSERSLLPVRPAEPWQAWQAVDTVRVSSAQGRVSLLAQDVAPRLRFSTSTPHHHRYQRRVTGAEPPRPPRAFPYNPATISSGVLPCVRPFRRRSSLSQYVRDNSDAPTVEPFADLIVVGTRIHLPSLHPTRPRYS</sequence>
<proteinExistence type="predicted"/>
<dbReference type="VEuPathDB" id="TriTrypDB:LPMP_290400"/>
<feature type="compositionally biased region" description="Low complexity" evidence="1">
    <location>
        <begin position="260"/>
        <end position="275"/>
    </location>
</feature>
<organism evidence="2 3">
    <name type="scientific">Leishmania panamensis</name>
    <dbReference type="NCBI Taxonomy" id="5679"/>
    <lineage>
        <taxon>Eukaryota</taxon>
        <taxon>Discoba</taxon>
        <taxon>Euglenozoa</taxon>
        <taxon>Kinetoplastea</taxon>
        <taxon>Metakinetoplastina</taxon>
        <taxon>Trypanosomatida</taxon>
        <taxon>Trypanosomatidae</taxon>
        <taxon>Leishmaniinae</taxon>
        <taxon>Leishmania</taxon>
        <taxon>Leishmania guyanensis species complex</taxon>
    </lineage>
</organism>
<dbReference type="RefSeq" id="XP_010700933.1">
    <property type="nucleotide sequence ID" value="XM_010702631.1"/>
</dbReference>
<dbReference type="OrthoDB" id="267944at2759"/>
<evidence type="ECO:0000256" key="1">
    <source>
        <dbReference type="SAM" id="MobiDB-lite"/>
    </source>
</evidence>
<protein>
    <submittedName>
        <fullName evidence="2">Uncharacterized protein</fullName>
    </submittedName>
</protein>
<evidence type="ECO:0000313" key="2">
    <source>
        <dbReference type="EMBL" id="AIN99990.1"/>
    </source>
</evidence>
<dbReference type="eggNOG" id="ENOG502SIIT">
    <property type="taxonomic scope" value="Eukaryota"/>
</dbReference>
<dbReference type="Proteomes" id="UP000063063">
    <property type="component" value="Chromosome 29"/>
</dbReference>
<dbReference type="EMBL" id="CP009398">
    <property type="protein sequence ID" value="AIN99990.1"/>
    <property type="molecule type" value="Genomic_DNA"/>
</dbReference>
<feature type="compositionally biased region" description="Polar residues" evidence="1">
    <location>
        <begin position="372"/>
        <end position="383"/>
    </location>
</feature>
<feature type="region of interest" description="Disordered" evidence="1">
    <location>
        <begin position="372"/>
        <end position="427"/>
    </location>
</feature>
<feature type="region of interest" description="Disordered" evidence="1">
    <location>
        <begin position="489"/>
        <end position="513"/>
    </location>
</feature>
<reference evidence="2 3" key="1">
    <citation type="journal article" date="2015" name="Sci. Rep.">
        <title>The genome of Leishmania panamensis: insights into genomics of the L. (Viannia) subgenus.</title>
        <authorList>
            <person name="Llanes A."/>
            <person name="Restrepo C.M."/>
            <person name="Vecchio G.D."/>
            <person name="Anguizola F.J."/>
            <person name="Lleonart R."/>
        </authorList>
    </citation>
    <scope>NUCLEOTIDE SEQUENCE [LARGE SCALE GENOMIC DNA]</scope>
    <source>
        <strain evidence="2 3">MHOM/PA/94/PSC-1</strain>
    </source>
</reference>
<keyword evidence="3" id="KW-1185">Reference proteome</keyword>
<dbReference type="AlphaFoldDB" id="A0A088RVP9"/>
<dbReference type="GeneID" id="22576804"/>
<feature type="region of interest" description="Disordered" evidence="1">
    <location>
        <begin position="256"/>
        <end position="287"/>
    </location>
</feature>
<dbReference type="VEuPathDB" id="TriTrypDB:LPAL13_290009200"/>